<dbReference type="InterPro" id="IPR020378">
    <property type="entry name" value="DUF4186"/>
</dbReference>
<dbReference type="Proteomes" id="UP001156318">
    <property type="component" value="Chromosome"/>
</dbReference>
<accession>A0ABY6JII5</accession>
<proteinExistence type="predicted"/>
<name>A0ABY6JII5_9ENTR</name>
<gene>
    <name evidence="1" type="ORF">KFZ77_09130</name>
</gene>
<evidence type="ECO:0000313" key="2">
    <source>
        <dbReference type="Proteomes" id="UP001156318"/>
    </source>
</evidence>
<keyword evidence="2" id="KW-1185">Reference proteome</keyword>
<sequence length="122" mass="13564">MNDDFAPLFARLQRSAFRKRFHLGAKERQYCLDKGADTIDRHAADFIAKRLAAAYTTNDGKQTPMRGHPVFIAQHATATCCRGCLAKWHGIPAGVALSEAEQARIVSVIHCWLVQEMNGPAR</sequence>
<dbReference type="EMBL" id="CP074352">
    <property type="protein sequence ID" value="UYU33643.1"/>
    <property type="molecule type" value="Genomic_DNA"/>
</dbReference>
<protein>
    <submittedName>
        <fullName evidence="1">DUF4186 domain-containing protein</fullName>
    </submittedName>
</protein>
<reference evidence="1 2" key="1">
    <citation type="submission" date="2021-05" db="EMBL/GenBank/DDBJ databases">
        <title>Isolation, identification, and the growth promoting effects of Pantoea dispersa strain YSD J2 from the aboveground leaves of Cyperus esculentus L.Var. Sativus.</title>
        <authorList>
            <person name="Wang S."/>
            <person name="Tang X.M."/>
            <person name="Huang Y.N."/>
        </authorList>
    </citation>
    <scope>NUCLEOTIDE SEQUENCE [LARGE SCALE GENOMIC DNA]</scope>
    <source>
        <strain evidence="2">YSD YN2</strain>
    </source>
</reference>
<evidence type="ECO:0000313" key="1">
    <source>
        <dbReference type="EMBL" id="UYU33643.1"/>
    </source>
</evidence>
<dbReference type="Pfam" id="PF13811">
    <property type="entry name" value="DUF4186"/>
    <property type="match status" value="1"/>
</dbReference>
<dbReference type="RefSeq" id="WP_264386071.1">
    <property type="nucleotide sequence ID" value="NZ_CP074352.1"/>
</dbReference>
<organism evidence="1 2">
    <name type="scientific">Siccibacter colletis</name>
    <dbReference type="NCBI Taxonomy" id="1505757"/>
    <lineage>
        <taxon>Bacteria</taxon>
        <taxon>Pseudomonadati</taxon>
        <taxon>Pseudomonadota</taxon>
        <taxon>Gammaproteobacteria</taxon>
        <taxon>Enterobacterales</taxon>
        <taxon>Enterobacteriaceae</taxon>
        <taxon>Siccibacter</taxon>
    </lineage>
</organism>